<organism evidence="8">
    <name type="scientific">freshwater metagenome</name>
    <dbReference type="NCBI Taxonomy" id="449393"/>
    <lineage>
        <taxon>unclassified sequences</taxon>
        <taxon>metagenomes</taxon>
        <taxon>ecological metagenomes</taxon>
    </lineage>
</organism>
<dbReference type="SMART" id="SM00847">
    <property type="entry name" value="HA2"/>
    <property type="match status" value="1"/>
</dbReference>
<evidence type="ECO:0000256" key="3">
    <source>
        <dbReference type="ARBA" id="ARBA00022806"/>
    </source>
</evidence>
<dbReference type="SMART" id="SM00487">
    <property type="entry name" value="DEXDc"/>
    <property type="match status" value="1"/>
</dbReference>
<dbReference type="PROSITE" id="PS51192">
    <property type="entry name" value="HELICASE_ATP_BIND_1"/>
    <property type="match status" value="1"/>
</dbReference>
<feature type="domain" description="Helicase C-terminal" evidence="7">
    <location>
        <begin position="207"/>
        <end position="380"/>
    </location>
</feature>
<proteinExistence type="predicted"/>
<evidence type="ECO:0000256" key="4">
    <source>
        <dbReference type="ARBA" id="ARBA00022840"/>
    </source>
</evidence>
<dbReference type="SUPFAM" id="SSF52540">
    <property type="entry name" value="P-loop containing nucleoside triphosphate hydrolases"/>
    <property type="match status" value="1"/>
</dbReference>
<dbReference type="CDD" id="cd18791">
    <property type="entry name" value="SF2_C_RHA"/>
    <property type="match status" value="1"/>
</dbReference>
<dbReference type="InterPro" id="IPR001650">
    <property type="entry name" value="Helicase_C-like"/>
</dbReference>
<evidence type="ECO:0000256" key="2">
    <source>
        <dbReference type="ARBA" id="ARBA00022801"/>
    </source>
</evidence>
<feature type="domain" description="Helicase ATP-binding" evidence="6">
    <location>
        <begin position="21"/>
        <end position="185"/>
    </location>
</feature>
<dbReference type="GO" id="GO:0004386">
    <property type="term" value="F:helicase activity"/>
    <property type="evidence" value="ECO:0007669"/>
    <property type="project" value="UniProtKB-KW"/>
</dbReference>
<dbReference type="FunFam" id="3.40.50.300:FF:002125">
    <property type="entry name" value="ATP-dependent helicase HrpB"/>
    <property type="match status" value="1"/>
</dbReference>
<dbReference type="GO" id="GO:0016787">
    <property type="term" value="F:hydrolase activity"/>
    <property type="evidence" value="ECO:0007669"/>
    <property type="project" value="UniProtKB-KW"/>
</dbReference>
<dbReference type="InterPro" id="IPR011545">
    <property type="entry name" value="DEAD/DEAH_box_helicase_dom"/>
</dbReference>
<dbReference type="PIRSF" id="PIRSF005496">
    <property type="entry name" value="ATP_hel_hrpB"/>
    <property type="match status" value="1"/>
</dbReference>
<evidence type="ECO:0000259" key="7">
    <source>
        <dbReference type="PROSITE" id="PS51194"/>
    </source>
</evidence>
<dbReference type="CDD" id="cd17990">
    <property type="entry name" value="DEXHc_HrpB"/>
    <property type="match status" value="1"/>
</dbReference>
<dbReference type="PROSITE" id="PS51194">
    <property type="entry name" value="HELICASE_CTER"/>
    <property type="match status" value="1"/>
</dbReference>
<dbReference type="PROSITE" id="PS00690">
    <property type="entry name" value="DEAH_ATP_HELICASE"/>
    <property type="match status" value="1"/>
</dbReference>
<keyword evidence="3" id="KW-0347">Helicase</keyword>
<dbReference type="EMBL" id="CAEZXM010000020">
    <property type="protein sequence ID" value="CAB4680745.1"/>
    <property type="molecule type" value="Genomic_DNA"/>
</dbReference>
<dbReference type="Pfam" id="PF00270">
    <property type="entry name" value="DEAD"/>
    <property type="match status" value="1"/>
</dbReference>
<dbReference type="SMART" id="SM00490">
    <property type="entry name" value="HELICc"/>
    <property type="match status" value="1"/>
</dbReference>
<dbReference type="PANTHER" id="PTHR43519">
    <property type="entry name" value="ATP-DEPENDENT RNA HELICASE HRPB"/>
    <property type="match status" value="1"/>
</dbReference>
<dbReference type="InterPro" id="IPR049614">
    <property type="entry name" value="HrpB_DEXH"/>
</dbReference>
<keyword evidence="1" id="KW-0547">Nucleotide-binding</keyword>
<sequence length="840" mass="91322">MSRTSEPSDDLPVAEVIADVAAALESHGSAVLVAPPGAGKTTLVPLRLINEPWLRGQKIVMLEPRRLATRAAGHRMAFLLGEDIGDTVGYQTRDERRIGRNTRIEVVTEGVLTRRLQNDPELPGTGLVIFDEIHERNLPTDVGLAFALDARRTLRPDLKILAMSATPQAGTLAALLGNDTGPCPIISSEGRTHPIEIRWSPPGKGQRLEQAITETVLLALRNDIGDVLVFLPGIGEITRVYQALDPLVAANVDLYPLAGALSLADQDRALAPSPAGRRRVVLSTDIAETSLTVAGVRIVVDAGQARVPRYDIRTGMTRLTTVATSRASADQRAGRAGRTEPGVAYRAWSKLEQSTRRAHLEAEITQVDLAGLALELAAWGTSAAELTFPDAPPPRTLAQGAELLELLGAFDANQRITEVGRAMLKVPAHPRLARMVVDSVGAADQSLACVIAALLDDRDILRGRADELPSDMSLRIRVVMGRERHERADRGAVDRLIRRARDIAQRVGISFDLDAINPDRAGAVLVLAYPDRLAVRRTQPGQFQLRTGVGAWVAKDDPLANEAFVVAADVDGDRKNTRLRLAAGIDADEVAATLGAAVETRHILVWDRDRGDIVERLERRLGNMKLDERVRRPGASAETTAALIDRVRITRLGPLSWSDTATQLRQRVEFVRRAKHTADESTHVWPDWSDSGLVRSLDEWLAPYLNGMTSITDVASLNLATVLRAGLQWPLGAQLDELAPTHLELASGRSLMLDYSGDQPAASVRVQDLFGTNVHPTAAGVAVVLHLLSPADRPIQITADIVGFWAGSWTEVRKEMAGRYPKHQWPTDPANAAPKRMKDR</sequence>
<feature type="region of interest" description="Disordered" evidence="5">
    <location>
        <begin position="820"/>
        <end position="840"/>
    </location>
</feature>
<dbReference type="Pfam" id="PF08482">
    <property type="entry name" value="HrpB_C"/>
    <property type="match status" value="1"/>
</dbReference>
<protein>
    <submittedName>
        <fullName evidence="8">Unannotated protein</fullName>
    </submittedName>
</protein>
<dbReference type="InterPro" id="IPR010225">
    <property type="entry name" value="HrpB"/>
</dbReference>
<name>A0A6J6N7A2_9ZZZZ</name>
<dbReference type="PANTHER" id="PTHR43519:SF1">
    <property type="entry name" value="ATP-DEPENDENT RNA HELICASE HRPB"/>
    <property type="match status" value="1"/>
</dbReference>
<dbReference type="NCBIfam" id="TIGR01970">
    <property type="entry name" value="DEAH_box_HrpB"/>
    <property type="match status" value="1"/>
</dbReference>
<dbReference type="InterPro" id="IPR027417">
    <property type="entry name" value="P-loop_NTPase"/>
</dbReference>
<dbReference type="InterPro" id="IPR007502">
    <property type="entry name" value="Helicase-assoc_dom"/>
</dbReference>
<evidence type="ECO:0000259" key="6">
    <source>
        <dbReference type="PROSITE" id="PS51192"/>
    </source>
</evidence>
<dbReference type="InterPro" id="IPR013689">
    <property type="entry name" value="RNA_helicase_ATP-dep_HrpB_C"/>
</dbReference>
<dbReference type="GO" id="GO:0003676">
    <property type="term" value="F:nucleic acid binding"/>
    <property type="evidence" value="ECO:0007669"/>
    <property type="project" value="InterPro"/>
</dbReference>
<keyword evidence="4" id="KW-0067">ATP-binding</keyword>
<dbReference type="Pfam" id="PF00271">
    <property type="entry name" value="Helicase_C"/>
    <property type="match status" value="1"/>
</dbReference>
<dbReference type="AlphaFoldDB" id="A0A6J6N7A2"/>
<evidence type="ECO:0000256" key="1">
    <source>
        <dbReference type="ARBA" id="ARBA00022741"/>
    </source>
</evidence>
<gene>
    <name evidence="8" type="ORF">UFOPK2366_00192</name>
</gene>
<dbReference type="GO" id="GO:0005524">
    <property type="term" value="F:ATP binding"/>
    <property type="evidence" value="ECO:0007669"/>
    <property type="project" value="UniProtKB-KW"/>
</dbReference>
<dbReference type="Gene3D" id="1.20.120.1080">
    <property type="match status" value="1"/>
</dbReference>
<keyword evidence="2" id="KW-0378">Hydrolase</keyword>
<evidence type="ECO:0000313" key="8">
    <source>
        <dbReference type="EMBL" id="CAB4680745.1"/>
    </source>
</evidence>
<accession>A0A6J6N7A2</accession>
<dbReference type="InterPro" id="IPR002464">
    <property type="entry name" value="DNA/RNA_helicase_DEAH_CS"/>
</dbReference>
<evidence type="ECO:0000256" key="5">
    <source>
        <dbReference type="SAM" id="MobiDB-lite"/>
    </source>
</evidence>
<dbReference type="Gene3D" id="3.40.50.300">
    <property type="entry name" value="P-loop containing nucleotide triphosphate hydrolases"/>
    <property type="match status" value="2"/>
</dbReference>
<dbReference type="InterPro" id="IPR014001">
    <property type="entry name" value="Helicase_ATP-bd"/>
</dbReference>
<reference evidence="8" key="1">
    <citation type="submission" date="2020-05" db="EMBL/GenBank/DDBJ databases">
        <authorList>
            <person name="Chiriac C."/>
            <person name="Salcher M."/>
            <person name="Ghai R."/>
            <person name="Kavagutti S V."/>
        </authorList>
    </citation>
    <scope>NUCLEOTIDE SEQUENCE</scope>
</reference>